<dbReference type="InterPro" id="IPR027417">
    <property type="entry name" value="P-loop_NTPase"/>
</dbReference>
<evidence type="ECO:0000256" key="1">
    <source>
        <dbReference type="ARBA" id="ARBA00022737"/>
    </source>
</evidence>
<evidence type="ECO:0000259" key="2">
    <source>
        <dbReference type="Pfam" id="PF24883"/>
    </source>
</evidence>
<sequence>MLSQRHLPEIERVKVQQGNEFANLNSMGQRLINEQIEHRKAQEDSHAIINETYRSLMRNELCGSLWFREIDQRQNKEPAPSTLDWLFESISDERSSLDVTWSNFKQWLREDTSTYWISGKAGSGKSTLIAHIVNDSRTLEELDAWSNGHKLEILSFFFWRAGSQIRNSVSGLLRSLLYQLCRLDDAIADTVISFLSSPTKKTITGTLRRLLIPAWTDRHLLECISKAIQSSQDLRFCIFIDGLDEFTDSYDHLVDLIENCKSFTADIEKFVNQSLEKTKLSDDYRVRLSRDVVRRAEGVFLWASLVTQSLIKGSKAGDSVEIMQRRLDSLPRDMHQLFEQMLSNIDPVYRRESLPFYIELMKLSTEIYEVGPIAHIAMITIAQLDTQINGYEEFVNQCERTQTQIATQSAGLLEVHTRRPKIEGEWERASIKHVGNLPRFTPGARGINRGRCPEDEPYSIVLDYEARHMKWIHRSAFEFVSNLPNTNPLFQLSVSREELLQQIGNSYIGYIIDAPSAVNPNEIGNMSSAYARVDMFVSFV</sequence>
<reference evidence="3 4" key="1">
    <citation type="submission" date="2018-12" db="EMBL/GenBank/DDBJ databases">
        <title>Draft genome sequence of Xylaria grammica IHI A82.</title>
        <authorList>
            <person name="Buettner E."/>
            <person name="Kellner H."/>
        </authorList>
    </citation>
    <scope>NUCLEOTIDE SEQUENCE [LARGE SCALE GENOMIC DNA]</scope>
    <source>
        <strain evidence="3 4">IHI A82</strain>
    </source>
</reference>
<dbReference type="Proteomes" id="UP000286045">
    <property type="component" value="Unassembled WGS sequence"/>
</dbReference>
<dbReference type="Pfam" id="PF24883">
    <property type="entry name" value="NPHP3_N"/>
    <property type="match status" value="1"/>
</dbReference>
<comment type="caution">
    <text evidence="3">The sequence shown here is derived from an EMBL/GenBank/DDBJ whole genome shotgun (WGS) entry which is preliminary data.</text>
</comment>
<name>A0A439CRG4_9PEZI</name>
<dbReference type="SUPFAM" id="SSF52540">
    <property type="entry name" value="P-loop containing nucleoside triphosphate hydrolases"/>
    <property type="match status" value="1"/>
</dbReference>
<dbReference type="PANTHER" id="PTHR10039:SF5">
    <property type="entry name" value="NACHT DOMAIN-CONTAINING PROTEIN"/>
    <property type="match status" value="1"/>
</dbReference>
<gene>
    <name evidence="3" type="ORF">EKO27_g10368</name>
</gene>
<dbReference type="InterPro" id="IPR056884">
    <property type="entry name" value="NPHP3-like_N"/>
</dbReference>
<dbReference type="AlphaFoldDB" id="A0A439CRG4"/>
<organism evidence="3 4">
    <name type="scientific">Xylaria grammica</name>
    <dbReference type="NCBI Taxonomy" id="363999"/>
    <lineage>
        <taxon>Eukaryota</taxon>
        <taxon>Fungi</taxon>
        <taxon>Dikarya</taxon>
        <taxon>Ascomycota</taxon>
        <taxon>Pezizomycotina</taxon>
        <taxon>Sordariomycetes</taxon>
        <taxon>Xylariomycetidae</taxon>
        <taxon>Xylariales</taxon>
        <taxon>Xylariaceae</taxon>
        <taxon>Xylaria</taxon>
    </lineage>
</organism>
<keyword evidence="4" id="KW-1185">Reference proteome</keyword>
<dbReference type="STRING" id="363999.A0A439CRG4"/>
<keyword evidence="1" id="KW-0677">Repeat</keyword>
<protein>
    <recommendedName>
        <fullName evidence="2">Nephrocystin 3-like N-terminal domain-containing protein</fullName>
    </recommendedName>
</protein>
<evidence type="ECO:0000313" key="4">
    <source>
        <dbReference type="Proteomes" id="UP000286045"/>
    </source>
</evidence>
<evidence type="ECO:0000313" key="3">
    <source>
        <dbReference type="EMBL" id="RWA04733.1"/>
    </source>
</evidence>
<dbReference type="EMBL" id="RYZI01000525">
    <property type="protein sequence ID" value="RWA04733.1"/>
    <property type="molecule type" value="Genomic_DNA"/>
</dbReference>
<dbReference type="Gene3D" id="3.40.50.300">
    <property type="entry name" value="P-loop containing nucleotide triphosphate hydrolases"/>
    <property type="match status" value="1"/>
</dbReference>
<accession>A0A439CRG4</accession>
<dbReference type="PANTHER" id="PTHR10039">
    <property type="entry name" value="AMELOGENIN"/>
    <property type="match status" value="1"/>
</dbReference>
<proteinExistence type="predicted"/>
<feature type="domain" description="Nephrocystin 3-like N-terminal" evidence="2">
    <location>
        <begin position="102"/>
        <end position="261"/>
    </location>
</feature>